<dbReference type="GO" id="GO:0030246">
    <property type="term" value="F:carbohydrate binding"/>
    <property type="evidence" value="ECO:0007669"/>
    <property type="project" value="UniProtKB-ARBA"/>
</dbReference>
<dbReference type="SUPFAM" id="SSF53822">
    <property type="entry name" value="Periplasmic binding protein-like I"/>
    <property type="match status" value="1"/>
</dbReference>
<dbReference type="InterPro" id="IPR028082">
    <property type="entry name" value="Peripla_BP_I"/>
</dbReference>
<sequence>MNTSFSRSRDRKRLIVAGALCAALFLSGCSAAGQATTGAKPSQAASAEPSLSFTGPNGEVPGTLDELALSDSDKSKVAAGKFTAAFVWHTTSEFVTAVERGARAEFERLGIKVVASTQANFDAATQANNLETVLALHPDIIVTTAVDPTSAAAAFQPALDKGTKLVIMTTPPKGYKAGKDFVSIVTVSLTQAGKFNAELLGKALGGKGEIGYMYHDADFWFTNQRDKAFKDWTAFEYPDEKIVAEEGFTDEAATQAIAAAMIARNPNIKGIYVAWATAAQGVLAALRDAGRTDIKVVTNDLDATLAADMMRDGNIVGLVGNGSVALGKGLATAAAYGALNKTAPPLIAVTPSTITKSTLDAGWKEDYGTKPPASVTG</sequence>
<feature type="chain" id="PRO_5020816878" evidence="4">
    <location>
        <begin position="32"/>
        <end position="377"/>
    </location>
</feature>
<evidence type="ECO:0000256" key="1">
    <source>
        <dbReference type="ARBA" id="ARBA00004196"/>
    </source>
</evidence>
<dbReference type="RefSeq" id="WP_134507613.1">
    <property type="nucleotide sequence ID" value="NZ_SOFM01000016.1"/>
</dbReference>
<dbReference type="CDD" id="cd06316">
    <property type="entry name" value="PBP1_ABC_sugar_binding-like"/>
    <property type="match status" value="1"/>
</dbReference>
<dbReference type="Pfam" id="PF13407">
    <property type="entry name" value="Peripla_BP_4"/>
    <property type="match status" value="1"/>
</dbReference>
<dbReference type="PROSITE" id="PS51257">
    <property type="entry name" value="PROKAR_LIPOPROTEIN"/>
    <property type="match status" value="1"/>
</dbReference>
<comment type="caution">
    <text evidence="6">The sequence shown here is derived from an EMBL/GenBank/DDBJ whole genome shotgun (WGS) entry which is preliminary data.</text>
</comment>
<protein>
    <submittedName>
        <fullName evidence="6">LacI family transcriptional regulator</fullName>
    </submittedName>
</protein>
<evidence type="ECO:0000256" key="2">
    <source>
        <dbReference type="ARBA" id="ARBA00007639"/>
    </source>
</evidence>
<feature type="signal peptide" evidence="4">
    <location>
        <begin position="1"/>
        <end position="31"/>
    </location>
</feature>
<accession>A0A4R8WCJ9</accession>
<dbReference type="PANTHER" id="PTHR46847:SF1">
    <property type="entry name" value="D-ALLOSE-BINDING PERIPLASMIC PROTEIN-RELATED"/>
    <property type="match status" value="1"/>
</dbReference>
<dbReference type="Proteomes" id="UP000297643">
    <property type="component" value="Unassembled WGS sequence"/>
</dbReference>
<proteinExistence type="inferred from homology"/>
<dbReference type="PANTHER" id="PTHR46847">
    <property type="entry name" value="D-ALLOSE-BINDING PERIPLASMIC PROTEIN-RELATED"/>
    <property type="match status" value="1"/>
</dbReference>
<reference evidence="6 7" key="1">
    <citation type="submission" date="2019-03" db="EMBL/GenBank/DDBJ databases">
        <title>Genomics of glacier-inhabiting Cryobacterium strains.</title>
        <authorList>
            <person name="Liu Q."/>
            <person name="Xin Y.-H."/>
        </authorList>
    </citation>
    <scope>NUCLEOTIDE SEQUENCE [LARGE SCALE GENOMIC DNA]</scope>
    <source>
        <strain evidence="6 7">RHLT2-21</strain>
    </source>
</reference>
<evidence type="ECO:0000256" key="4">
    <source>
        <dbReference type="SAM" id="SignalP"/>
    </source>
</evidence>
<comment type="subcellular location">
    <subcellularLocation>
        <location evidence="1">Cell envelope</location>
    </subcellularLocation>
</comment>
<comment type="similarity">
    <text evidence="2">Belongs to the bacterial solute-binding protein 2 family.</text>
</comment>
<evidence type="ECO:0000313" key="7">
    <source>
        <dbReference type="Proteomes" id="UP000297643"/>
    </source>
</evidence>
<feature type="domain" description="Periplasmic binding protein" evidence="5">
    <location>
        <begin position="86"/>
        <end position="335"/>
    </location>
</feature>
<name>A0A4R8WCJ9_9MICO</name>
<keyword evidence="3 4" id="KW-0732">Signal</keyword>
<evidence type="ECO:0000259" key="5">
    <source>
        <dbReference type="Pfam" id="PF13407"/>
    </source>
</evidence>
<dbReference type="GO" id="GO:0030313">
    <property type="term" value="C:cell envelope"/>
    <property type="evidence" value="ECO:0007669"/>
    <property type="project" value="UniProtKB-SubCell"/>
</dbReference>
<dbReference type="Gene3D" id="3.40.50.2300">
    <property type="match status" value="2"/>
</dbReference>
<dbReference type="InterPro" id="IPR025997">
    <property type="entry name" value="SBP_2_dom"/>
</dbReference>
<organism evidence="6 7">
    <name type="scientific">Cryobacterium mannosilyticum</name>
    <dbReference type="NCBI Taxonomy" id="1259190"/>
    <lineage>
        <taxon>Bacteria</taxon>
        <taxon>Bacillati</taxon>
        <taxon>Actinomycetota</taxon>
        <taxon>Actinomycetes</taxon>
        <taxon>Micrococcales</taxon>
        <taxon>Microbacteriaceae</taxon>
        <taxon>Cryobacterium</taxon>
    </lineage>
</organism>
<gene>
    <name evidence="6" type="ORF">E3O32_05950</name>
</gene>
<dbReference type="AlphaFoldDB" id="A0A4R8WCJ9"/>
<keyword evidence="7" id="KW-1185">Reference proteome</keyword>
<evidence type="ECO:0000256" key="3">
    <source>
        <dbReference type="ARBA" id="ARBA00022729"/>
    </source>
</evidence>
<dbReference type="EMBL" id="SOFM01000016">
    <property type="protein sequence ID" value="TFC05233.1"/>
    <property type="molecule type" value="Genomic_DNA"/>
</dbReference>
<evidence type="ECO:0000313" key="6">
    <source>
        <dbReference type="EMBL" id="TFC05233.1"/>
    </source>
</evidence>